<comment type="caution">
    <text evidence="2">The sequence shown here is derived from an EMBL/GenBank/DDBJ whole genome shotgun (WGS) entry which is preliminary data.</text>
</comment>
<dbReference type="RefSeq" id="WP_166147568.1">
    <property type="nucleotide sequence ID" value="NZ_JAAOIW010000002.1"/>
</dbReference>
<accession>A0ABX0J259</accession>
<evidence type="ECO:0000313" key="2">
    <source>
        <dbReference type="EMBL" id="NHN29530.1"/>
    </source>
</evidence>
<keyword evidence="1" id="KW-0812">Transmembrane</keyword>
<proteinExistence type="predicted"/>
<evidence type="ECO:0000256" key="1">
    <source>
        <dbReference type="SAM" id="Phobius"/>
    </source>
</evidence>
<feature type="transmembrane region" description="Helical" evidence="1">
    <location>
        <begin position="21"/>
        <end position="41"/>
    </location>
</feature>
<organism evidence="2 3">
    <name type="scientific">Paenibacillus agricola</name>
    <dbReference type="NCBI Taxonomy" id="2716264"/>
    <lineage>
        <taxon>Bacteria</taxon>
        <taxon>Bacillati</taxon>
        <taxon>Bacillota</taxon>
        <taxon>Bacilli</taxon>
        <taxon>Bacillales</taxon>
        <taxon>Paenibacillaceae</taxon>
        <taxon>Paenibacillus</taxon>
    </lineage>
</organism>
<evidence type="ECO:0000313" key="3">
    <source>
        <dbReference type="Proteomes" id="UP001165962"/>
    </source>
</evidence>
<keyword evidence="3" id="KW-1185">Reference proteome</keyword>
<keyword evidence="1" id="KW-0472">Membrane</keyword>
<dbReference type="Proteomes" id="UP001165962">
    <property type="component" value="Unassembled WGS sequence"/>
</dbReference>
<gene>
    <name evidence="2" type="ORF">G9U52_06745</name>
</gene>
<sequence length="151" mass="17361">MPEHITLKAIREKRLRFMKHSTLFAVITSMLFITAGCLLLTFWLSLILAAIIMLVSSFTLLAINRLYINKIVVARHQYIQSIFPIKAQLTKQQSQFILSDLAYLFGDNESTLDDKLRANNLSTHDMEKLNILYAYNFIDLTTIPPKSGEEH</sequence>
<dbReference type="EMBL" id="JAAOIW010000002">
    <property type="protein sequence ID" value="NHN29530.1"/>
    <property type="molecule type" value="Genomic_DNA"/>
</dbReference>
<feature type="transmembrane region" description="Helical" evidence="1">
    <location>
        <begin position="47"/>
        <end position="68"/>
    </location>
</feature>
<keyword evidence="1" id="KW-1133">Transmembrane helix</keyword>
<reference evidence="2" key="1">
    <citation type="submission" date="2020-03" db="EMBL/GenBank/DDBJ databases">
        <title>Draft sequencing of Paenibacilllus sp. S3N08.</title>
        <authorList>
            <person name="Kim D.-U."/>
        </authorList>
    </citation>
    <scope>NUCLEOTIDE SEQUENCE</scope>
    <source>
        <strain evidence="2">S3N08</strain>
    </source>
</reference>
<name>A0ABX0J259_9BACL</name>
<protein>
    <submittedName>
        <fullName evidence="2">Uncharacterized protein</fullName>
    </submittedName>
</protein>